<dbReference type="OrthoDB" id="1675099at2759"/>
<feature type="compositionally biased region" description="Low complexity" evidence="1">
    <location>
        <begin position="143"/>
        <end position="168"/>
    </location>
</feature>
<name>A0A3L6Q5T7_PANMI</name>
<feature type="compositionally biased region" description="Low complexity" evidence="1">
    <location>
        <begin position="122"/>
        <end position="133"/>
    </location>
</feature>
<protein>
    <submittedName>
        <fullName evidence="2">Uncharacterized protein</fullName>
    </submittedName>
</protein>
<dbReference type="PANTHER" id="PTHR47481">
    <property type="match status" value="1"/>
</dbReference>
<dbReference type="STRING" id="4540.A0A3L6Q5T7"/>
<evidence type="ECO:0000256" key="1">
    <source>
        <dbReference type="SAM" id="MobiDB-lite"/>
    </source>
</evidence>
<dbReference type="EMBL" id="PQIB02000013">
    <property type="protein sequence ID" value="RLM73511.1"/>
    <property type="molecule type" value="Genomic_DNA"/>
</dbReference>
<proteinExistence type="predicted"/>
<dbReference type="Proteomes" id="UP000275267">
    <property type="component" value="Unassembled WGS sequence"/>
</dbReference>
<organism evidence="2 3">
    <name type="scientific">Panicum miliaceum</name>
    <name type="common">Proso millet</name>
    <name type="synonym">Broomcorn millet</name>
    <dbReference type="NCBI Taxonomy" id="4540"/>
    <lineage>
        <taxon>Eukaryota</taxon>
        <taxon>Viridiplantae</taxon>
        <taxon>Streptophyta</taxon>
        <taxon>Embryophyta</taxon>
        <taxon>Tracheophyta</taxon>
        <taxon>Spermatophyta</taxon>
        <taxon>Magnoliopsida</taxon>
        <taxon>Liliopsida</taxon>
        <taxon>Poales</taxon>
        <taxon>Poaceae</taxon>
        <taxon>PACMAD clade</taxon>
        <taxon>Panicoideae</taxon>
        <taxon>Panicodae</taxon>
        <taxon>Paniceae</taxon>
        <taxon>Panicinae</taxon>
        <taxon>Panicum</taxon>
        <taxon>Panicum sect. Panicum</taxon>
    </lineage>
</organism>
<evidence type="ECO:0000313" key="2">
    <source>
        <dbReference type="EMBL" id="RLM73511.1"/>
    </source>
</evidence>
<comment type="caution">
    <text evidence="2">The sequence shown here is derived from an EMBL/GenBank/DDBJ whole genome shotgun (WGS) entry which is preliminary data.</text>
</comment>
<dbReference type="AlphaFoldDB" id="A0A3L6Q5T7"/>
<feature type="region of interest" description="Disordered" evidence="1">
    <location>
        <begin position="122"/>
        <end position="170"/>
    </location>
</feature>
<keyword evidence="3" id="KW-1185">Reference proteome</keyword>
<accession>A0A3L6Q5T7</accession>
<sequence length="246" mass="26203">MRSVYVGAEFRNMYQGDMSVHSYCTKMKSLADHLTDLGARITDHDLVLNIIRGINTKYYGSIPVLTRGGLPTFLETRSHLLMEEHRIAQGERNARAAALLAQAPGAVPYFGLVAQCAFQSPPALSAPHSPSTGKKQKYKKKGSTSGASSSTTGRPQASASSTLTPPAAGMNPWGGMFQAWPMLMPRPPASGILGPRPVSVPQAHYGTPAPSSAIAPTTPAWDQTALINALNAMTLCVGPERVVLRH</sequence>
<dbReference type="PANTHER" id="PTHR47481:SF41">
    <property type="entry name" value="COPIA-LIKE POLYPROTEIN_RETROTRANSPOSON"/>
    <property type="match status" value="1"/>
</dbReference>
<gene>
    <name evidence="2" type="ORF">C2845_PM15G15970</name>
</gene>
<evidence type="ECO:0000313" key="3">
    <source>
        <dbReference type="Proteomes" id="UP000275267"/>
    </source>
</evidence>
<reference evidence="3" key="1">
    <citation type="journal article" date="2019" name="Nat. Commun.">
        <title>The genome of broomcorn millet.</title>
        <authorList>
            <person name="Zou C."/>
            <person name="Miki D."/>
            <person name="Li D."/>
            <person name="Tang Q."/>
            <person name="Xiao L."/>
            <person name="Rajput S."/>
            <person name="Deng P."/>
            <person name="Jia W."/>
            <person name="Huang R."/>
            <person name="Zhang M."/>
            <person name="Sun Y."/>
            <person name="Hu J."/>
            <person name="Fu X."/>
            <person name="Schnable P.S."/>
            <person name="Li F."/>
            <person name="Zhang H."/>
            <person name="Feng B."/>
            <person name="Zhu X."/>
            <person name="Liu R."/>
            <person name="Schnable J.C."/>
            <person name="Zhu J.-K."/>
            <person name="Zhang H."/>
        </authorList>
    </citation>
    <scope>NUCLEOTIDE SEQUENCE [LARGE SCALE GENOMIC DNA]</scope>
</reference>